<sequence length="586" mass="66829">MQFKLGNTSLKVAYAFLALMLSLPFLLPWHRLPIPSFYSESLAIVLGLCVGFAISIWTIRQERTWNFPRVIVLPLTFLVIVSAQWVAGYFAYTTQAVIIFGYFLWLALLMCVGHTLAKYDREIHLPFRSLQLISLSLLLGGVLSGLIGFMQYFGVPKILQPIVNSPVRIDVGVFGNIAQQNHFASYLALALCSVFYLHSQKTLTKIQGIVVGLILIFAMFLSASRSVYLHCLWILVVFFFKGKLRWRWIIILLCSVVVFGCFLSWLELPQLRRDLQLSETIGVRFYLWEHAWEMFKSQPIFGVGFNNFAFQLVQQLAITDIATLWGIDQYAHNLFLQILAVSGLLGFLGLTIPLVRVIRSQVREPLTSGRRYMIACLGVLCIHSMLEQPLYYSYFLGIAALFLGYIDVSTCALPRLRMFNVCIAAVLPLMLILVMKTSWDFYLIESTFFSGEKNVQSSDEIDHKVIISSLNHRTLLQADLEAIMPSEFVSPNAPTLEKLVLNKRLMHSAPVDEVMFRHAALLAENGDTEQAKRQFQMAALAYPDKMHIFLPRFIWMAEDEPQTYAELAQFAQLEVQRIQFKLQASR</sequence>
<comment type="subcellular location">
    <subcellularLocation>
        <location evidence="1">Membrane</location>
        <topology evidence="1">Multi-pass membrane protein</topology>
    </subcellularLocation>
</comment>
<evidence type="ECO:0000256" key="2">
    <source>
        <dbReference type="ARBA" id="ARBA00022692"/>
    </source>
</evidence>
<feature type="transmembrane region" description="Helical" evidence="5">
    <location>
        <begin position="12"/>
        <end position="29"/>
    </location>
</feature>
<feature type="domain" description="O-antigen ligase-related" evidence="6">
    <location>
        <begin position="212"/>
        <end position="350"/>
    </location>
</feature>
<dbReference type="RefSeq" id="WP_186892250.1">
    <property type="nucleotide sequence ID" value="NZ_JACOFU010000008.1"/>
</dbReference>
<name>A0ABR6XUN6_9BURK</name>
<dbReference type="PANTHER" id="PTHR37422:SF13">
    <property type="entry name" value="LIPOPOLYSACCHARIDE BIOSYNTHESIS PROTEIN PA4999-RELATED"/>
    <property type="match status" value="1"/>
</dbReference>
<feature type="transmembrane region" description="Helical" evidence="5">
    <location>
        <begin position="41"/>
        <end position="59"/>
    </location>
</feature>
<feature type="domain" description="Protein glycosylation ligase" evidence="8">
    <location>
        <begin position="173"/>
        <end position="198"/>
    </location>
</feature>
<gene>
    <name evidence="9" type="ORF">H8K33_16960</name>
</gene>
<proteinExistence type="predicted"/>
<feature type="transmembrane region" description="Helical" evidence="5">
    <location>
        <begin position="129"/>
        <end position="153"/>
    </location>
</feature>
<keyword evidence="2 5" id="KW-0812">Transmembrane</keyword>
<dbReference type="InterPro" id="IPR021797">
    <property type="entry name" value="Wzy_C_2"/>
</dbReference>
<evidence type="ECO:0000256" key="5">
    <source>
        <dbReference type="SAM" id="Phobius"/>
    </source>
</evidence>
<organism evidence="9 10">
    <name type="scientific">Undibacterium amnicola</name>
    <dbReference type="NCBI Taxonomy" id="1834038"/>
    <lineage>
        <taxon>Bacteria</taxon>
        <taxon>Pseudomonadati</taxon>
        <taxon>Pseudomonadota</taxon>
        <taxon>Betaproteobacteria</taxon>
        <taxon>Burkholderiales</taxon>
        <taxon>Oxalobacteraceae</taxon>
        <taxon>Undibacterium</taxon>
    </lineage>
</organism>
<reference evidence="9 10" key="1">
    <citation type="submission" date="2020-08" db="EMBL/GenBank/DDBJ databases">
        <title>Novel species isolated from subtropical streams in China.</title>
        <authorList>
            <person name="Lu H."/>
        </authorList>
    </citation>
    <scope>NUCLEOTIDE SEQUENCE [LARGE SCALE GENOMIC DNA]</scope>
    <source>
        <strain evidence="9 10">KCTC 52442</strain>
    </source>
</reference>
<feature type="transmembrane region" description="Helical" evidence="5">
    <location>
        <begin position="392"/>
        <end position="412"/>
    </location>
</feature>
<dbReference type="Pfam" id="PF11846">
    <property type="entry name" value="Wzy_C_2"/>
    <property type="match status" value="1"/>
</dbReference>
<feature type="transmembrane region" description="Helical" evidence="5">
    <location>
        <begin position="334"/>
        <end position="357"/>
    </location>
</feature>
<dbReference type="PANTHER" id="PTHR37422">
    <property type="entry name" value="TEICHURONIC ACID BIOSYNTHESIS PROTEIN TUAE"/>
    <property type="match status" value="1"/>
</dbReference>
<feature type="transmembrane region" description="Helical" evidence="5">
    <location>
        <begin position="419"/>
        <end position="439"/>
    </location>
</feature>
<dbReference type="Pfam" id="PF04932">
    <property type="entry name" value="Wzy_C"/>
    <property type="match status" value="1"/>
</dbReference>
<evidence type="ECO:0000259" key="6">
    <source>
        <dbReference type="Pfam" id="PF04932"/>
    </source>
</evidence>
<evidence type="ECO:0000256" key="4">
    <source>
        <dbReference type="ARBA" id="ARBA00023136"/>
    </source>
</evidence>
<dbReference type="GO" id="GO:0016874">
    <property type="term" value="F:ligase activity"/>
    <property type="evidence" value="ECO:0007669"/>
    <property type="project" value="UniProtKB-KW"/>
</dbReference>
<dbReference type="InterPro" id="IPR051533">
    <property type="entry name" value="WaaL-like"/>
</dbReference>
<dbReference type="Proteomes" id="UP000643610">
    <property type="component" value="Unassembled WGS sequence"/>
</dbReference>
<feature type="transmembrane region" description="Helical" evidence="5">
    <location>
        <begin position="71"/>
        <end position="92"/>
    </location>
</feature>
<feature type="domain" description="Virulence factor membrane-bound polymerase C-terminal" evidence="7">
    <location>
        <begin position="372"/>
        <end position="545"/>
    </location>
</feature>
<comment type="caution">
    <text evidence="9">The sequence shown here is derived from an EMBL/GenBank/DDBJ whole genome shotgun (WGS) entry which is preliminary data.</text>
</comment>
<feature type="transmembrane region" description="Helical" evidence="5">
    <location>
        <begin position="246"/>
        <end position="266"/>
    </location>
</feature>
<evidence type="ECO:0000313" key="9">
    <source>
        <dbReference type="EMBL" id="MBC3833202.1"/>
    </source>
</evidence>
<keyword evidence="9" id="KW-0436">Ligase</keyword>
<feature type="transmembrane region" description="Helical" evidence="5">
    <location>
        <begin position="209"/>
        <end position="240"/>
    </location>
</feature>
<dbReference type="Pfam" id="PF15864">
    <property type="entry name" value="PglL_A"/>
    <property type="match status" value="1"/>
</dbReference>
<keyword evidence="3 5" id="KW-1133">Transmembrane helix</keyword>
<dbReference type="InterPro" id="IPR031726">
    <property type="entry name" value="PglL_A"/>
</dbReference>
<evidence type="ECO:0000259" key="8">
    <source>
        <dbReference type="Pfam" id="PF15864"/>
    </source>
</evidence>
<feature type="transmembrane region" description="Helical" evidence="5">
    <location>
        <begin position="369"/>
        <end position="386"/>
    </location>
</feature>
<dbReference type="InterPro" id="IPR007016">
    <property type="entry name" value="O-antigen_ligase-rel_domated"/>
</dbReference>
<evidence type="ECO:0000256" key="1">
    <source>
        <dbReference type="ARBA" id="ARBA00004141"/>
    </source>
</evidence>
<keyword evidence="4 5" id="KW-0472">Membrane</keyword>
<feature type="transmembrane region" description="Helical" evidence="5">
    <location>
        <begin position="173"/>
        <end position="197"/>
    </location>
</feature>
<keyword evidence="10" id="KW-1185">Reference proteome</keyword>
<evidence type="ECO:0000313" key="10">
    <source>
        <dbReference type="Proteomes" id="UP000643610"/>
    </source>
</evidence>
<evidence type="ECO:0000259" key="7">
    <source>
        <dbReference type="Pfam" id="PF11846"/>
    </source>
</evidence>
<protein>
    <submittedName>
        <fullName evidence="9">O-antigen ligase C-terminal domain-containing protein</fullName>
    </submittedName>
</protein>
<accession>A0ABR6XUN6</accession>
<dbReference type="EMBL" id="JACOFU010000008">
    <property type="protein sequence ID" value="MBC3833202.1"/>
    <property type="molecule type" value="Genomic_DNA"/>
</dbReference>
<feature type="transmembrane region" description="Helical" evidence="5">
    <location>
        <begin position="98"/>
        <end position="117"/>
    </location>
</feature>
<evidence type="ECO:0000256" key="3">
    <source>
        <dbReference type="ARBA" id="ARBA00022989"/>
    </source>
</evidence>
<feature type="transmembrane region" description="Helical" evidence="5">
    <location>
        <begin position="300"/>
        <end position="322"/>
    </location>
</feature>